<dbReference type="InterPro" id="IPR027942">
    <property type="entry name" value="SEO_N"/>
</dbReference>
<feature type="domain" description="Sieve element occlusion C-terminal" evidence="2">
    <location>
        <begin position="458"/>
        <end position="687"/>
    </location>
</feature>
<keyword evidence="4" id="KW-1185">Reference proteome</keyword>
<dbReference type="PANTHER" id="PTHR33232:SF11">
    <property type="entry name" value="PROTEIN SIEVE ELEMENT OCCLUSION C"/>
    <property type="match status" value="1"/>
</dbReference>
<proteinExistence type="predicted"/>
<organism evidence="3 4">
    <name type="scientific">Cinchona calisaya</name>
    <dbReference type="NCBI Taxonomy" id="153742"/>
    <lineage>
        <taxon>Eukaryota</taxon>
        <taxon>Viridiplantae</taxon>
        <taxon>Streptophyta</taxon>
        <taxon>Embryophyta</taxon>
        <taxon>Tracheophyta</taxon>
        <taxon>Spermatophyta</taxon>
        <taxon>Magnoliopsida</taxon>
        <taxon>eudicotyledons</taxon>
        <taxon>Gunneridae</taxon>
        <taxon>Pentapetalae</taxon>
        <taxon>asterids</taxon>
        <taxon>lamiids</taxon>
        <taxon>Gentianales</taxon>
        <taxon>Rubiaceae</taxon>
        <taxon>Cinchonoideae</taxon>
        <taxon>Cinchoneae</taxon>
        <taxon>Cinchona</taxon>
    </lineage>
</organism>
<evidence type="ECO:0000259" key="1">
    <source>
        <dbReference type="Pfam" id="PF14576"/>
    </source>
</evidence>
<dbReference type="EMBL" id="JBJUIK010000015">
    <property type="protein sequence ID" value="KAL3501103.1"/>
    <property type="molecule type" value="Genomic_DNA"/>
</dbReference>
<dbReference type="AlphaFoldDB" id="A0ABD2Y0T4"/>
<comment type="caution">
    <text evidence="3">The sequence shown here is derived from an EMBL/GenBank/DDBJ whole genome shotgun (WGS) entry which is preliminary data.</text>
</comment>
<evidence type="ECO:0008006" key="5">
    <source>
        <dbReference type="Google" id="ProtNLM"/>
    </source>
</evidence>
<evidence type="ECO:0000313" key="3">
    <source>
        <dbReference type="EMBL" id="KAL3501103.1"/>
    </source>
</evidence>
<feature type="domain" description="Sieve element occlusion N-terminal" evidence="1">
    <location>
        <begin position="18"/>
        <end position="293"/>
    </location>
</feature>
<evidence type="ECO:0000313" key="4">
    <source>
        <dbReference type="Proteomes" id="UP001630127"/>
    </source>
</evidence>
<dbReference type="Pfam" id="PF14576">
    <property type="entry name" value="SEO_N"/>
    <property type="match status" value="1"/>
</dbReference>
<protein>
    <recommendedName>
        <fullName evidence="5">Protein SIEVE ELEMENT OCCLUSION C</fullName>
    </recommendedName>
</protein>
<name>A0ABD2Y0T4_9GENT</name>
<dbReference type="PANTHER" id="PTHR33232">
    <property type="entry name" value="PROTEIN SIEVE ELEMENT OCCLUSION B-LIKE"/>
    <property type="match status" value="1"/>
</dbReference>
<reference evidence="3 4" key="1">
    <citation type="submission" date="2024-11" db="EMBL/GenBank/DDBJ databases">
        <title>A near-complete genome assembly of Cinchona calisaya.</title>
        <authorList>
            <person name="Lian D.C."/>
            <person name="Zhao X.W."/>
            <person name="Wei L."/>
        </authorList>
    </citation>
    <scope>NUCLEOTIDE SEQUENCE [LARGE SCALE GENOMIC DNA]</scope>
    <source>
        <tissue evidence="3">Nenye</tissue>
    </source>
</reference>
<evidence type="ECO:0000259" key="2">
    <source>
        <dbReference type="Pfam" id="PF14577"/>
    </source>
</evidence>
<sequence length="691" mass="78846">MNLLGFESCYSHSSVSTEEDFLIRKILMTHDPDGCQLDSRLLLRAIKNIIHCANPISKADSDPENEATSICDAEAIGLQDSLEYTIIKISHEVLSRCFEEGDIHTKTMFLFDMLGKFKWDAKLILVLAGFFTHYGVFQLIVQLQSHDPLAALVALLRQVPCSLSGFRAQFKAFTLLVKTIVEVTEVIIEFESLPLQQELLEFKTISVVKSKIYMASYWILRSSLACFSMIKGLRTTKQDQVKSNFTTTGVWTMFSLVYRLSALCSDLKAQMETCHQQIGTRLYEKLLNLFKQTDIDNQENLQMLIPFVDNFPLKDCLSNEKHSISELKNKVVIFLVSKPELLPIEKIFLLVQQTYDHPHQEKIGGSYVIIWVPISSSHAWSRTDYISFHFLSNSLPFWSLKQPWFLNSAVVNFIKQEWNFKEEAMMVVLDTNGMITNSNAIDMIWIWGAKAFPFSILREKELWELESWTLKLIINGIDPLLTKLIDEGKNLCIYGSDNMDWVRTFSAKIKEMKNTGLQLEVIYAGWRNPSEKLRKFLDIIEQEKLSTCLTFTKIFFFWHRLESMKSSVTRQENASGFDGILKEILGLLEDNNNADGWMLIGTGSLPGLVKLQGKKATECIDLFPVWAEKVGTLGLVGAIKSALEPPLSISPCNHYDILAYDEGLKKGTVFCSVCNRPMEKFVLYKCEASEQ</sequence>
<accession>A0ABD2Y0T4</accession>
<gene>
    <name evidence="3" type="ORF">ACH5RR_035552</name>
</gene>
<dbReference type="Proteomes" id="UP001630127">
    <property type="component" value="Unassembled WGS sequence"/>
</dbReference>
<dbReference type="Pfam" id="PF14577">
    <property type="entry name" value="SEO_C"/>
    <property type="match status" value="1"/>
</dbReference>
<dbReference type="InterPro" id="IPR039299">
    <property type="entry name" value="SEOA"/>
</dbReference>
<dbReference type="InterPro" id="IPR027944">
    <property type="entry name" value="SEO_C"/>
</dbReference>